<dbReference type="EMBL" id="JBBNAG010000011">
    <property type="protein sequence ID" value="KAK9094299.1"/>
    <property type="molecule type" value="Genomic_DNA"/>
</dbReference>
<gene>
    <name evidence="1" type="ORF">Scep_025768</name>
</gene>
<organism evidence="1 2">
    <name type="scientific">Stephania cephalantha</name>
    <dbReference type="NCBI Taxonomy" id="152367"/>
    <lineage>
        <taxon>Eukaryota</taxon>
        <taxon>Viridiplantae</taxon>
        <taxon>Streptophyta</taxon>
        <taxon>Embryophyta</taxon>
        <taxon>Tracheophyta</taxon>
        <taxon>Spermatophyta</taxon>
        <taxon>Magnoliopsida</taxon>
        <taxon>Ranunculales</taxon>
        <taxon>Menispermaceae</taxon>
        <taxon>Menispermoideae</taxon>
        <taxon>Cissampelideae</taxon>
        <taxon>Stephania</taxon>
    </lineage>
</organism>
<name>A0AAP0ESR6_9MAGN</name>
<dbReference type="Proteomes" id="UP001419268">
    <property type="component" value="Unassembled WGS sequence"/>
</dbReference>
<sequence length="70" mass="8230">MFSLLPLPMITFRLEVAIFPTEPTSDFLLPLILVLVVWFSRTSRLFETTRLVRPVQQGLFELSCFHHMHL</sequence>
<accession>A0AAP0ESR6</accession>
<comment type="caution">
    <text evidence="1">The sequence shown here is derived from an EMBL/GenBank/DDBJ whole genome shotgun (WGS) entry which is preliminary data.</text>
</comment>
<evidence type="ECO:0000313" key="2">
    <source>
        <dbReference type="Proteomes" id="UP001419268"/>
    </source>
</evidence>
<reference evidence="1 2" key="1">
    <citation type="submission" date="2024-01" db="EMBL/GenBank/DDBJ databases">
        <title>Genome assemblies of Stephania.</title>
        <authorList>
            <person name="Yang L."/>
        </authorList>
    </citation>
    <scope>NUCLEOTIDE SEQUENCE [LARGE SCALE GENOMIC DNA]</scope>
    <source>
        <strain evidence="1">JXDWG</strain>
        <tissue evidence="1">Leaf</tissue>
    </source>
</reference>
<evidence type="ECO:0000313" key="1">
    <source>
        <dbReference type="EMBL" id="KAK9094299.1"/>
    </source>
</evidence>
<protein>
    <submittedName>
        <fullName evidence="1">Uncharacterized protein</fullName>
    </submittedName>
</protein>
<keyword evidence="2" id="KW-1185">Reference proteome</keyword>
<dbReference type="AlphaFoldDB" id="A0AAP0ESR6"/>
<proteinExistence type="predicted"/>